<reference evidence="3" key="1">
    <citation type="submission" date="2016-02" db="EMBL/GenBank/DDBJ databases">
        <authorList>
            <person name="Rodrigo-Torres Lidia"/>
            <person name="Arahal R.David."/>
        </authorList>
    </citation>
    <scope>NUCLEOTIDE SEQUENCE [LARGE SCALE GENOMIC DNA]</scope>
    <source>
        <strain evidence="3">CECT 9029</strain>
    </source>
</reference>
<accession>A0A128FFF1</accession>
<evidence type="ECO:0000313" key="2">
    <source>
        <dbReference type="EMBL" id="CZF85498.1"/>
    </source>
</evidence>
<evidence type="ECO:0000313" key="3">
    <source>
        <dbReference type="Proteomes" id="UP000071641"/>
    </source>
</evidence>
<sequence>MIRFLAASSIFLVSSVFASMEGSYSTPSDSSTSKQYVVGEFSGKLAIENDGDIYLAKEMDRTERAEFAEYLMMGSSELNDAKCLVTPSKDLALIEKAASSAGADVAEVTASGESALKFVDDQNQKAIITLTPKYKIRQILCASETEIELAKSKIFFFSRLLGIVPLVKN</sequence>
<dbReference type="STRING" id="1796497.GCE9029_05053"/>
<dbReference type="OrthoDB" id="5918662at2"/>
<dbReference type="AlphaFoldDB" id="A0A128FFF1"/>
<keyword evidence="3" id="KW-1185">Reference proteome</keyword>
<keyword evidence="1" id="KW-0732">Signal</keyword>
<dbReference type="Proteomes" id="UP000071641">
    <property type="component" value="Unassembled WGS sequence"/>
</dbReference>
<proteinExistence type="predicted"/>
<dbReference type="EMBL" id="FIZX01000016">
    <property type="protein sequence ID" value="CZF85498.1"/>
    <property type="molecule type" value="Genomic_DNA"/>
</dbReference>
<name>A0A128FFF1_9GAMM</name>
<dbReference type="RefSeq" id="WP_062667971.1">
    <property type="nucleotide sequence ID" value="NZ_FIZX01000016.1"/>
</dbReference>
<feature type="signal peptide" evidence="1">
    <location>
        <begin position="1"/>
        <end position="18"/>
    </location>
</feature>
<evidence type="ECO:0000256" key="1">
    <source>
        <dbReference type="SAM" id="SignalP"/>
    </source>
</evidence>
<feature type="chain" id="PRO_5007282426" evidence="1">
    <location>
        <begin position="19"/>
        <end position="169"/>
    </location>
</feature>
<protein>
    <submittedName>
        <fullName evidence="2">Uncharacterized protein</fullName>
    </submittedName>
</protein>
<organism evidence="2 3">
    <name type="scientific">Grimontia celer</name>
    <dbReference type="NCBI Taxonomy" id="1796497"/>
    <lineage>
        <taxon>Bacteria</taxon>
        <taxon>Pseudomonadati</taxon>
        <taxon>Pseudomonadota</taxon>
        <taxon>Gammaproteobacteria</taxon>
        <taxon>Vibrionales</taxon>
        <taxon>Vibrionaceae</taxon>
        <taxon>Grimontia</taxon>
    </lineage>
</organism>
<gene>
    <name evidence="2" type="ORF">GCE9029_05053</name>
</gene>